<sequence>MNGDKVVLKTLKERKYDFVFNLLVQEMRTMDIVKLFSEEFGDTERNCKNYIKKVREDWSNDDKLIEDRKKIINKSIAQYDFLYGKLCSQGKYKEAADVLNKRDSILGLNRITIDQNINSNQPQIDLSQLPLEMLLKMQSYLDAPIINVEYTESTGDENSSDDVSDEEESDPEEVE</sequence>
<reference evidence="2 3" key="1">
    <citation type="submission" date="2019-08" db="EMBL/GenBank/DDBJ databases">
        <authorList>
            <person name="Shi S."/>
        </authorList>
    </citation>
    <scope>NUCLEOTIDE SEQUENCE [LARGE SCALE GENOMIC DNA]</scope>
    <source>
        <strain evidence="2 3">GY10130</strain>
    </source>
</reference>
<dbReference type="AlphaFoldDB" id="A0A5C8JGD7"/>
<dbReference type="EMBL" id="VRTY01000070">
    <property type="protein sequence ID" value="TXK36799.1"/>
    <property type="molecule type" value="Genomic_DNA"/>
</dbReference>
<evidence type="ECO:0000313" key="3">
    <source>
        <dbReference type="Proteomes" id="UP000321926"/>
    </source>
</evidence>
<feature type="compositionally biased region" description="Acidic residues" evidence="1">
    <location>
        <begin position="154"/>
        <end position="175"/>
    </location>
</feature>
<evidence type="ECO:0000256" key="1">
    <source>
        <dbReference type="SAM" id="MobiDB-lite"/>
    </source>
</evidence>
<proteinExistence type="predicted"/>
<comment type="caution">
    <text evidence="2">The sequence shown here is derived from an EMBL/GenBank/DDBJ whole genome shotgun (WGS) entry which is preliminary data.</text>
</comment>
<dbReference type="RefSeq" id="WP_147922920.1">
    <property type="nucleotide sequence ID" value="NZ_VRTY01000070.1"/>
</dbReference>
<dbReference type="Proteomes" id="UP000321926">
    <property type="component" value="Unassembled WGS sequence"/>
</dbReference>
<gene>
    <name evidence="2" type="ORF">FVR03_16790</name>
</gene>
<feature type="region of interest" description="Disordered" evidence="1">
    <location>
        <begin position="149"/>
        <end position="175"/>
    </location>
</feature>
<accession>A0A5C8JGD7</accession>
<name>A0A5C8JGD7_9BACT</name>
<organism evidence="2 3">
    <name type="scientific">Pontibacter qinzhouensis</name>
    <dbReference type="NCBI Taxonomy" id="2603253"/>
    <lineage>
        <taxon>Bacteria</taxon>
        <taxon>Pseudomonadati</taxon>
        <taxon>Bacteroidota</taxon>
        <taxon>Cytophagia</taxon>
        <taxon>Cytophagales</taxon>
        <taxon>Hymenobacteraceae</taxon>
        <taxon>Pontibacter</taxon>
    </lineage>
</organism>
<evidence type="ECO:0000313" key="2">
    <source>
        <dbReference type="EMBL" id="TXK36799.1"/>
    </source>
</evidence>
<keyword evidence="3" id="KW-1185">Reference proteome</keyword>
<protein>
    <submittedName>
        <fullName evidence="2">Uncharacterized protein</fullName>
    </submittedName>
</protein>